<feature type="region of interest" description="Disordered" evidence="1">
    <location>
        <begin position="340"/>
        <end position="387"/>
    </location>
</feature>
<keyword evidence="2" id="KW-1185">Reference proteome</keyword>
<proteinExistence type="predicted"/>
<feature type="compositionally biased region" description="Low complexity" evidence="1">
    <location>
        <begin position="213"/>
        <end position="233"/>
    </location>
</feature>
<accession>A0A915M3K3</accession>
<evidence type="ECO:0000256" key="1">
    <source>
        <dbReference type="SAM" id="MobiDB-lite"/>
    </source>
</evidence>
<feature type="compositionally biased region" description="Polar residues" evidence="1">
    <location>
        <begin position="270"/>
        <end position="281"/>
    </location>
</feature>
<name>A0A915M3K3_MELJA</name>
<sequence length="425" mass="46018">NIFASFCGKSGVPYSLEILANGAPVLGCAQPSCVISTVDENGEFQEDSQFLTDANGQSDGFFREGDRAVKRYRHPSGAKIVAVTVRRMNCLPDPPETEVEFDLDVASEVSKILVGAGNKEITDKLNEGKKQQQISPKFRNEKQKQKIEKLPEINGGEEGRLLAPNNVHPRIMAPSSRNLQQFIGQNSGNNIEELPPSQQQFQNLNNQQQFVEQQGFQQQQQQFPPSQQFPSQFVSEGQRVGEQVFQLQDGQQSSQQQFQQTSGDGGSFPQIPSDSVTQLASTPPPLFGLILPPHSFPTLPPHTFPPHSFPTLPPMFGVTTAASPTFGDSSGRAVAFAAPSVSASSSAGRTTFGQQSDGSQAHYNPHSPMRRDQSGLPTGHQSPPRMAPAMGTVLAAMQGDRFPIMHPVLGLIGYSNAPQPGQQMG</sequence>
<feature type="region of interest" description="Disordered" evidence="1">
    <location>
        <begin position="213"/>
        <end position="282"/>
    </location>
</feature>
<reference evidence="3" key="1">
    <citation type="submission" date="2022-11" db="UniProtKB">
        <authorList>
            <consortium name="WormBaseParasite"/>
        </authorList>
    </citation>
    <scope>IDENTIFICATION</scope>
</reference>
<evidence type="ECO:0000313" key="3">
    <source>
        <dbReference type="WBParaSite" id="scaffold29650_cov236.g20762"/>
    </source>
</evidence>
<organism evidence="2 3">
    <name type="scientific">Meloidogyne javanica</name>
    <name type="common">Root-knot nematode worm</name>
    <dbReference type="NCBI Taxonomy" id="6303"/>
    <lineage>
        <taxon>Eukaryota</taxon>
        <taxon>Metazoa</taxon>
        <taxon>Ecdysozoa</taxon>
        <taxon>Nematoda</taxon>
        <taxon>Chromadorea</taxon>
        <taxon>Rhabditida</taxon>
        <taxon>Tylenchina</taxon>
        <taxon>Tylenchomorpha</taxon>
        <taxon>Tylenchoidea</taxon>
        <taxon>Meloidogynidae</taxon>
        <taxon>Meloidogyninae</taxon>
        <taxon>Meloidogyne</taxon>
        <taxon>Meloidogyne incognita group</taxon>
    </lineage>
</organism>
<dbReference type="WBParaSite" id="scaffold29650_cov236.g20762">
    <property type="protein sequence ID" value="scaffold29650_cov236.g20762"/>
    <property type="gene ID" value="scaffold29650_cov236.g20762"/>
</dbReference>
<dbReference type="Proteomes" id="UP000887561">
    <property type="component" value="Unplaced"/>
</dbReference>
<protein>
    <submittedName>
        <fullName evidence="3">Uncharacterized protein</fullName>
    </submittedName>
</protein>
<evidence type="ECO:0000313" key="2">
    <source>
        <dbReference type="Proteomes" id="UP000887561"/>
    </source>
</evidence>
<dbReference type="AlphaFoldDB" id="A0A915M3K3"/>
<feature type="compositionally biased region" description="Low complexity" evidence="1">
    <location>
        <begin position="243"/>
        <end position="262"/>
    </location>
</feature>
<feature type="compositionally biased region" description="Polar residues" evidence="1">
    <location>
        <begin position="348"/>
        <end position="362"/>
    </location>
</feature>